<evidence type="ECO:0000256" key="8">
    <source>
        <dbReference type="HAMAP-Rule" id="MF_01445"/>
    </source>
</evidence>
<dbReference type="HAMAP" id="MF_01445">
    <property type="entry name" value="TsaD"/>
    <property type="match status" value="1"/>
</dbReference>
<dbReference type="NCBIfam" id="TIGR00329">
    <property type="entry name" value="gcp_kae1"/>
    <property type="match status" value="1"/>
</dbReference>
<reference evidence="11" key="1">
    <citation type="journal article" date="2015" name="MBio">
        <title>Genome-Resolved Metagenomic Analysis Reveals Roles for Candidate Phyla and Other Microbial Community Members in Biogeochemical Transformations in Oil Reservoirs.</title>
        <authorList>
            <person name="Hu P."/>
            <person name="Tom L."/>
            <person name="Singh A."/>
            <person name="Thomas B.C."/>
            <person name="Baker B.J."/>
            <person name="Piceno Y.M."/>
            <person name="Andersen G.L."/>
            <person name="Banfield J.F."/>
        </authorList>
    </citation>
    <scope>NUCLEOTIDE SEQUENCE [LARGE SCALE GENOMIC DNA]</scope>
</reference>
<evidence type="ECO:0000313" key="10">
    <source>
        <dbReference type="EMBL" id="KUK90538.1"/>
    </source>
</evidence>
<feature type="binding site" evidence="8">
    <location>
        <position position="179"/>
    </location>
    <ligand>
        <name>substrate</name>
    </ligand>
</feature>
<sequence>MKVLALESSCDETAVAIIEDGHLLSSVVSSQIDIHSRFGGVVPEIAARKHLEIIDKIVGSSLEEAHLELENIDVFASTMGPGLVGSLLVGLSFAKAMALSTNKPFIGINHLFGHVYANFLKYPFLRPPFMVLLVSGGHSEILVLRDWDRIELIGKTRDDAAGEAFDKIARLLELGYPGGPAIQKAAEEGKVLYHFPRPLQEKGNFDFSFSGLKTSVLYFLRKNPSVSVNDVAASAQEAIVDSLVTKTFDAAGSLGLKEIAFAGGVASNFLLRDRAEKLSQETGIRAYFPPVDLCTDNAAMIAMVAYEKAKRGLFSPLSTNAVPYLSIDAF</sequence>
<proteinExistence type="inferred from homology"/>
<evidence type="ECO:0000259" key="9">
    <source>
        <dbReference type="Pfam" id="PF00814"/>
    </source>
</evidence>
<dbReference type="FunFam" id="3.30.420.40:FF:000040">
    <property type="entry name" value="tRNA N6-adenosine threonylcarbamoyltransferase"/>
    <property type="match status" value="1"/>
</dbReference>
<dbReference type="GO" id="GO:0005506">
    <property type="term" value="F:iron ion binding"/>
    <property type="evidence" value="ECO:0007669"/>
    <property type="project" value="UniProtKB-UniRule"/>
</dbReference>
<dbReference type="Pfam" id="PF00814">
    <property type="entry name" value="TsaD"/>
    <property type="match status" value="1"/>
</dbReference>
<organism evidence="10 11">
    <name type="scientific">Mesotoga infera</name>
    <dbReference type="NCBI Taxonomy" id="1236046"/>
    <lineage>
        <taxon>Bacteria</taxon>
        <taxon>Thermotogati</taxon>
        <taxon>Thermotogota</taxon>
        <taxon>Thermotogae</taxon>
        <taxon>Kosmotogales</taxon>
        <taxon>Kosmotogaceae</taxon>
        <taxon>Mesotoga</taxon>
    </lineage>
</organism>
<keyword evidence="3 8" id="KW-0819">tRNA processing</keyword>
<feature type="domain" description="Gcp-like" evidence="9">
    <location>
        <begin position="23"/>
        <end position="302"/>
    </location>
</feature>
<evidence type="ECO:0000313" key="11">
    <source>
        <dbReference type="Proteomes" id="UP000055014"/>
    </source>
</evidence>
<comment type="caution">
    <text evidence="10">The sequence shown here is derived from an EMBL/GenBank/DDBJ whole genome shotgun (WGS) entry which is preliminary data.</text>
</comment>
<evidence type="ECO:0000256" key="6">
    <source>
        <dbReference type="ARBA" id="ARBA00023315"/>
    </source>
</evidence>
<dbReference type="GO" id="GO:0061711">
    <property type="term" value="F:tRNA N(6)-L-threonylcarbamoyladenine synthase activity"/>
    <property type="evidence" value="ECO:0007669"/>
    <property type="project" value="UniProtKB-EC"/>
</dbReference>
<dbReference type="PRINTS" id="PR00789">
    <property type="entry name" value="OSIALOPTASE"/>
</dbReference>
<evidence type="ECO:0000256" key="4">
    <source>
        <dbReference type="ARBA" id="ARBA00022723"/>
    </source>
</evidence>
<dbReference type="EMBL" id="LGGW01000030">
    <property type="protein sequence ID" value="KUK90538.1"/>
    <property type="molecule type" value="Genomic_DNA"/>
</dbReference>
<dbReference type="AlphaFoldDB" id="A0A101I8Y9"/>
<comment type="subcellular location">
    <subcellularLocation>
        <location evidence="8">Cytoplasm</location>
    </subcellularLocation>
</comment>
<dbReference type="PATRIC" id="fig|1236046.5.peg.1746"/>
<keyword evidence="6 8" id="KW-0012">Acyltransferase</keyword>
<keyword evidence="1 8" id="KW-0963">Cytoplasm</keyword>
<dbReference type="SUPFAM" id="SSF53067">
    <property type="entry name" value="Actin-like ATPase domain"/>
    <property type="match status" value="2"/>
</dbReference>
<gene>
    <name evidence="8" type="primary">tsaD</name>
    <name evidence="10" type="ORF">XE02_0505</name>
</gene>
<evidence type="ECO:0000256" key="2">
    <source>
        <dbReference type="ARBA" id="ARBA00022679"/>
    </source>
</evidence>
<dbReference type="PANTHER" id="PTHR11735">
    <property type="entry name" value="TRNA N6-ADENOSINE THREONYLCARBAMOYLTRANSFERASE"/>
    <property type="match status" value="1"/>
</dbReference>
<keyword evidence="4 8" id="KW-0479">Metal-binding</keyword>
<dbReference type="PANTHER" id="PTHR11735:SF6">
    <property type="entry name" value="TRNA N6-ADENOSINE THREONYLCARBAMOYLTRANSFERASE, MITOCHONDRIAL"/>
    <property type="match status" value="1"/>
</dbReference>
<feature type="binding site" evidence="8">
    <location>
        <position position="268"/>
    </location>
    <ligand>
        <name>substrate</name>
    </ligand>
</feature>
<accession>A0A101I8Y9</accession>
<feature type="binding site" evidence="8">
    <location>
        <position position="166"/>
    </location>
    <ligand>
        <name>substrate</name>
    </ligand>
</feature>
<dbReference type="InterPro" id="IPR017861">
    <property type="entry name" value="KAE1/TsaD"/>
</dbReference>
<comment type="cofactor">
    <cofactor evidence="8">
        <name>Fe(2+)</name>
        <dbReference type="ChEBI" id="CHEBI:29033"/>
    </cofactor>
    <text evidence="8">Binds 1 Fe(2+) ion per subunit.</text>
</comment>
<dbReference type="Gene3D" id="3.30.420.40">
    <property type="match status" value="2"/>
</dbReference>
<feature type="binding site" evidence="8">
    <location>
        <position position="296"/>
    </location>
    <ligand>
        <name>Fe cation</name>
        <dbReference type="ChEBI" id="CHEBI:24875"/>
    </ligand>
</feature>
<protein>
    <recommendedName>
        <fullName evidence="8">tRNA N6-adenosine threonylcarbamoyltransferase</fullName>
        <ecNumber evidence="8">2.3.1.234</ecNumber>
    </recommendedName>
    <alternativeName>
        <fullName evidence="8">N6-L-threonylcarbamoyladenine synthase</fullName>
        <shortName evidence="8">t(6)A synthase</shortName>
    </alternativeName>
    <alternativeName>
        <fullName evidence="8">t(6)A37 threonylcarbamoyladenosine biosynthesis protein TsaD</fullName>
    </alternativeName>
    <alternativeName>
        <fullName evidence="8">tRNA threonylcarbamoyladenosine biosynthesis protein TsaD</fullName>
    </alternativeName>
</protein>
<dbReference type="NCBIfam" id="TIGR03723">
    <property type="entry name" value="T6A_TsaD_YgjD"/>
    <property type="match status" value="1"/>
</dbReference>
<dbReference type="InterPro" id="IPR022450">
    <property type="entry name" value="TsaD"/>
</dbReference>
<feature type="binding site" evidence="8">
    <location>
        <begin position="133"/>
        <end position="137"/>
    </location>
    <ligand>
        <name>substrate</name>
    </ligand>
</feature>
<dbReference type="Proteomes" id="UP000055014">
    <property type="component" value="Unassembled WGS sequence"/>
</dbReference>
<evidence type="ECO:0000256" key="1">
    <source>
        <dbReference type="ARBA" id="ARBA00022490"/>
    </source>
</evidence>
<dbReference type="GO" id="GO:0002949">
    <property type="term" value="P:tRNA threonylcarbamoyladenosine modification"/>
    <property type="evidence" value="ECO:0007669"/>
    <property type="project" value="UniProtKB-UniRule"/>
</dbReference>
<dbReference type="InterPro" id="IPR043129">
    <property type="entry name" value="ATPase_NBD"/>
</dbReference>
<evidence type="ECO:0000256" key="7">
    <source>
        <dbReference type="ARBA" id="ARBA00048117"/>
    </source>
</evidence>
<dbReference type="EC" id="2.3.1.234" evidence="8"/>
<feature type="binding site" evidence="8">
    <location>
        <position position="114"/>
    </location>
    <ligand>
        <name>Fe cation</name>
        <dbReference type="ChEBI" id="CHEBI:24875"/>
    </ligand>
</feature>
<evidence type="ECO:0000256" key="5">
    <source>
        <dbReference type="ARBA" id="ARBA00023004"/>
    </source>
</evidence>
<comment type="catalytic activity">
    <reaction evidence="7 8">
        <text>L-threonylcarbamoyladenylate + adenosine(37) in tRNA = N(6)-L-threonylcarbamoyladenosine(37) in tRNA + AMP + H(+)</text>
        <dbReference type="Rhea" id="RHEA:37059"/>
        <dbReference type="Rhea" id="RHEA-COMP:10162"/>
        <dbReference type="Rhea" id="RHEA-COMP:10163"/>
        <dbReference type="ChEBI" id="CHEBI:15378"/>
        <dbReference type="ChEBI" id="CHEBI:73682"/>
        <dbReference type="ChEBI" id="CHEBI:74411"/>
        <dbReference type="ChEBI" id="CHEBI:74418"/>
        <dbReference type="ChEBI" id="CHEBI:456215"/>
        <dbReference type="EC" id="2.3.1.234"/>
    </reaction>
</comment>
<comment type="similarity">
    <text evidence="8">Belongs to the KAE1 / TsaD family.</text>
</comment>
<keyword evidence="5 8" id="KW-0408">Iron</keyword>
<dbReference type="CDD" id="cd24133">
    <property type="entry name" value="ASKHA_NBD_TsaD_bac"/>
    <property type="match status" value="1"/>
</dbReference>
<comment type="function">
    <text evidence="8">Required for the formation of a threonylcarbamoyl group on adenosine at position 37 (t(6)A37) in tRNAs that read codons beginning with adenine. Is involved in the transfer of the threonylcarbamoyl moiety of threonylcarbamoyl-AMP (TC-AMP) to the N6 group of A37, together with TsaE and TsaB. TsaD likely plays a direct catalytic role in this reaction.</text>
</comment>
<dbReference type="GO" id="GO:0005737">
    <property type="term" value="C:cytoplasm"/>
    <property type="evidence" value="ECO:0007669"/>
    <property type="project" value="UniProtKB-SubCell"/>
</dbReference>
<comment type="caution">
    <text evidence="8">Lacks conserved residue(s) required for the propagation of feature annotation.</text>
</comment>
<name>A0A101I8Y9_9BACT</name>
<dbReference type="FunFam" id="3.30.420.40:FF:000012">
    <property type="entry name" value="tRNA N6-adenosine threonylcarbamoyltransferase"/>
    <property type="match status" value="1"/>
</dbReference>
<evidence type="ECO:0000256" key="3">
    <source>
        <dbReference type="ARBA" id="ARBA00022694"/>
    </source>
</evidence>
<feature type="binding site" evidence="8">
    <location>
        <position position="110"/>
    </location>
    <ligand>
        <name>Fe cation</name>
        <dbReference type="ChEBI" id="CHEBI:24875"/>
    </ligand>
</feature>
<keyword evidence="2 8" id="KW-0808">Transferase</keyword>
<dbReference type="InterPro" id="IPR000905">
    <property type="entry name" value="Gcp-like_dom"/>
</dbReference>